<name>A0AB36FVL5_ALTMA</name>
<evidence type="ECO:0000313" key="1">
    <source>
        <dbReference type="EMBL" id="OES29236.1"/>
    </source>
</evidence>
<gene>
    <name evidence="1" type="ORF">BFV95_3132</name>
</gene>
<evidence type="ECO:0000313" key="2">
    <source>
        <dbReference type="Proteomes" id="UP000095392"/>
    </source>
</evidence>
<dbReference type="Proteomes" id="UP000095392">
    <property type="component" value="Unassembled WGS sequence"/>
</dbReference>
<keyword evidence="2" id="KW-1185">Reference proteome</keyword>
<proteinExistence type="predicted"/>
<protein>
    <submittedName>
        <fullName evidence="1">Uncharacterized protein</fullName>
    </submittedName>
</protein>
<reference evidence="1 2" key="1">
    <citation type="submission" date="2016-09" db="EMBL/GenBank/DDBJ databases">
        <title>Draft Genome Sequence of four Alteromonas macleodii strains isolated from copper coupons and grown long-term at elevated copper levels.</title>
        <authorList>
            <person name="Cusick K."/>
            <person name="Dale J."/>
            <person name="Little B."/>
            <person name="Biffinger J."/>
        </authorList>
    </citation>
    <scope>NUCLEOTIDE SEQUENCE [LARGE SCALE GENOMIC DNA]</scope>
    <source>
        <strain evidence="1 2">KCP01</strain>
    </source>
</reference>
<dbReference type="AlphaFoldDB" id="A0AB36FVL5"/>
<accession>A0AB36FVL5</accession>
<organism evidence="1 2">
    <name type="scientific">Alteromonas macleodii</name>
    <name type="common">Pseudoalteromonas macleodii</name>
    <dbReference type="NCBI Taxonomy" id="28108"/>
    <lineage>
        <taxon>Bacteria</taxon>
        <taxon>Pseudomonadati</taxon>
        <taxon>Pseudomonadota</taxon>
        <taxon>Gammaproteobacteria</taxon>
        <taxon>Alteromonadales</taxon>
        <taxon>Alteromonadaceae</taxon>
        <taxon>Alteromonas/Salinimonas group</taxon>
        <taxon>Alteromonas</taxon>
    </lineage>
</organism>
<dbReference type="EMBL" id="MIPY01000021">
    <property type="protein sequence ID" value="OES29236.1"/>
    <property type="molecule type" value="Genomic_DNA"/>
</dbReference>
<sequence>MASSALVDGVKTEALNAVLIKTAESVNFITHLLCVGLTLKRPSRLIRQVPVCEDIRLTNKERFKLKLISSRCSELIPFLFYKRTFFLSAHCEA</sequence>
<comment type="caution">
    <text evidence="1">The sequence shown here is derived from an EMBL/GenBank/DDBJ whole genome shotgun (WGS) entry which is preliminary data.</text>
</comment>